<name>A0A6J1VJC3_9SAUR</name>
<reference evidence="3" key="1">
    <citation type="submission" date="2025-08" db="UniProtKB">
        <authorList>
            <consortium name="RefSeq"/>
        </authorList>
    </citation>
    <scope>IDENTIFICATION</scope>
</reference>
<dbReference type="InterPro" id="IPR026124">
    <property type="entry name" value="Sperm-assoc_Ag8"/>
</dbReference>
<dbReference type="Pfam" id="PF22584">
    <property type="entry name" value="CFAP143"/>
    <property type="match status" value="1"/>
</dbReference>
<dbReference type="GO" id="GO:0005737">
    <property type="term" value="C:cytoplasm"/>
    <property type="evidence" value="ECO:0007669"/>
    <property type="project" value="TreeGrafter"/>
</dbReference>
<evidence type="ECO:0000313" key="3">
    <source>
        <dbReference type="RefSeq" id="XP_026540743.1"/>
    </source>
</evidence>
<organism evidence="2 3">
    <name type="scientific">Notechis scutatus</name>
    <name type="common">mainland tiger snake</name>
    <dbReference type="NCBI Taxonomy" id="8663"/>
    <lineage>
        <taxon>Eukaryota</taxon>
        <taxon>Metazoa</taxon>
        <taxon>Chordata</taxon>
        <taxon>Craniata</taxon>
        <taxon>Vertebrata</taxon>
        <taxon>Euteleostomi</taxon>
        <taxon>Lepidosauria</taxon>
        <taxon>Squamata</taxon>
        <taxon>Bifurcata</taxon>
        <taxon>Unidentata</taxon>
        <taxon>Episquamata</taxon>
        <taxon>Toxicofera</taxon>
        <taxon>Serpentes</taxon>
        <taxon>Colubroidea</taxon>
        <taxon>Elapidae</taxon>
        <taxon>Hydrophiinae</taxon>
        <taxon>Notechis</taxon>
    </lineage>
</organism>
<feature type="compositionally biased region" description="Basic and acidic residues" evidence="1">
    <location>
        <begin position="21"/>
        <end position="31"/>
    </location>
</feature>
<dbReference type="PANTHER" id="PTHR15510">
    <property type="entry name" value="SPERM-ASSOCIATED ANTIGEN 8"/>
    <property type="match status" value="1"/>
</dbReference>
<dbReference type="GO" id="GO:0008017">
    <property type="term" value="F:microtubule binding"/>
    <property type="evidence" value="ECO:0007669"/>
    <property type="project" value="InterPro"/>
</dbReference>
<dbReference type="GeneID" id="113423516"/>
<accession>A0A6J1VJC3</accession>
<feature type="compositionally biased region" description="Polar residues" evidence="1">
    <location>
        <begin position="40"/>
        <end position="51"/>
    </location>
</feature>
<dbReference type="GO" id="GO:0045944">
    <property type="term" value="P:positive regulation of transcription by RNA polymerase II"/>
    <property type="evidence" value="ECO:0007669"/>
    <property type="project" value="TreeGrafter"/>
</dbReference>
<dbReference type="RefSeq" id="XP_026540743.1">
    <property type="nucleotide sequence ID" value="XM_026684958.1"/>
</dbReference>
<dbReference type="AlphaFoldDB" id="A0A6J1VJC3"/>
<dbReference type="Proteomes" id="UP000504612">
    <property type="component" value="Unplaced"/>
</dbReference>
<dbReference type="KEGG" id="nss:113423516"/>
<evidence type="ECO:0000313" key="2">
    <source>
        <dbReference type="Proteomes" id="UP000504612"/>
    </source>
</evidence>
<evidence type="ECO:0000256" key="1">
    <source>
        <dbReference type="SAM" id="MobiDB-lite"/>
    </source>
</evidence>
<proteinExistence type="predicted"/>
<dbReference type="CTD" id="26206"/>
<protein>
    <submittedName>
        <fullName evidence="3">LOW QUALITY PROTEIN: sperm-associated antigen 8</fullName>
    </submittedName>
</protein>
<feature type="region of interest" description="Disordered" evidence="1">
    <location>
        <begin position="1"/>
        <end position="80"/>
    </location>
</feature>
<dbReference type="PANTHER" id="PTHR15510:SF5">
    <property type="entry name" value="SPERM-ASSOCIATED ANTIGEN 8"/>
    <property type="match status" value="1"/>
</dbReference>
<sequence length="121" mass="13322">MNLLARDASPPSEPMESLSITHRDYRQEGFHPEPLPPTQVRGSAGQSSSQAPHPFPPGHAPVAPLTSSPLQPHDYRLEQPQTFWLEHAQQVPGTSSIRTGDTPFRKCAMFTTPVSECLDQP</sequence>
<keyword evidence="2" id="KW-1185">Reference proteome</keyword>
<dbReference type="GO" id="GO:0005634">
    <property type="term" value="C:nucleus"/>
    <property type="evidence" value="ECO:0007669"/>
    <property type="project" value="TreeGrafter"/>
</dbReference>
<gene>
    <name evidence="3" type="primary">SPAG8</name>
</gene>